<sequence length="127" mass="13462">MPYRRPVEEAQPRAEAVREQSQEVHDLGFVALLAGAAGEFAGHGVVAGAHARADDQQARSPVRRGGPVGRRRRCVHACRVSSATSAKRVVPRFGDCVRDTPGAPLPPDAQPRCTMTHPSAPHTAVSG</sequence>
<dbReference type="AlphaFoldDB" id="A0AAT9HJW8"/>
<name>A0AAT9HJW8_9ACTN</name>
<gene>
    <name evidence="2" type="ORF">SHKM778_39380</name>
</gene>
<protein>
    <submittedName>
        <fullName evidence="2">Uncharacterized protein</fullName>
    </submittedName>
</protein>
<accession>A0AAT9HJW8</accession>
<dbReference type="EMBL" id="AP035768">
    <property type="protein sequence ID" value="BFO17550.1"/>
    <property type="molecule type" value="Genomic_DNA"/>
</dbReference>
<organism evidence="2">
    <name type="scientific">Streptomyces haneummycinicus</name>
    <dbReference type="NCBI Taxonomy" id="3074435"/>
    <lineage>
        <taxon>Bacteria</taxon>
        <taxon>Bacillati</taxon>
        <taxon>Actinomycetota</taxon>
        <taxon>Actinomycetes</taxon>
        <taxon>Kitasatosporales</taxon>
        <taxon>Streptomycetaceae</taxon>
        <taxon>Streptomyces</taxon>
    </lineage>
</organism>
<feature type="region of interest" description="Disordered" evidence="1">
    <location>
        <begin position="99"/>
        <end position="127"/>
    </location>
</feature>
<reference evidence="2" key="2">
    <citation type="submission" date="2024-07" db="EMBL/GenBank/DDBJ databases">
        <title>Streptomyces haneummycinica sp. nov., a new antibiotic-producing actinobacterium isolated from marine sediment.</title>
        <authorList>
            <person name="Uemura M."/>
            <person name="Hamada M."/>
            <person name="Hirano S."/>
            <person name="Kobayashi K."/>
            <person name="Ohshiro T."/>
            <person name="Kobayashi T."/>
            <person name="Terahara T."/>
        </authorList>
    </citation>
    <scope>NUCLEOTIDE SEQUENCE</scope>
    <source>
        <strain evidence="2">KM77-8</strain>
    </source>
</reference>
<reference evidence="2" key="1">
    <citation type="submission" date="2024-06" db="EMBL/GenBank/DDBJ databases">
        <authorList>
            <consortium name="consrtm"/>
            <person name="Uemura M."/>
            <person name="Terahara T."/>
        </authorList>
    </citation>
    <scope>NUCLEOTIDE SEQUENCE</scope>
    <source>
        <strain evidence="2">KM77-8</strain>
    </source>
</reference>
<feature type="region of interest" description="Disordered" evidence="1">
    <location>
        <begin position="49"/>
        <end position="71"/>
    </location>
</feature>
<proteinExistence type="predicted"/>
<evidence type="ECO:0000256" key="1">
    <source>
        <dbReference type="SAM" id="MobiDB-lite"/>
    </source>
</evidence>
<evidence type="ECO:0000313" key="2">
    <source>
        <dbReference type="EMBL" id="BFO17550.1"/>
    </source>
</evidence>